<reference evidence="2 3" key="1">
    <citation type="submission" date="2020-08" db="EMBL/GenBank/DDBJ databases">
        <title>Genomic Encyclopedia of Type Strains, Phase IV (KMG-IV): sequencing the most valuable type-strain genomes for metagenomic binning, comparative biology and taxonomic classification.</title>
        <authorList>
            <person name="Goeker M."/>
        </authorList>
    </citation>
    <scope>NUCLEOTIDE SEQUENCE [LARGE SCALE GENOMIC DNA]</scope>
    <source>
        <strain evidence="2 3">DSM 106739</strain>
    </source>
</reference>
<dbReference type="Pfam" id="PF03168">
    <property type="entry name" value="LEA_2"/>
    <property type="match status" value="1"/>
</dbReference>
<protein>
    <submittedName>
        <fullName evidence="2">LEA14-like dessication related protein</fullName>
    </submittedName>
</protein>
<name>A0A840BV89_9RHOO</name>
<sequence length="164" mass="17843">MRVPSRWLILLWVALLSGCAMMALGLEKPEVSVTELQILPGGSLLEQRLRLTLRVANPNNREIAIDGLSFRFEVDGHDLARGLSNQAVVLPKLGETTMSVDVSGSIVDLLRHAPKMLEGGRPLGYRVYGDVVTRDYGRLPFDRKGEVSLDKLGGGVPGAVRGQI</sequence>
<dbReference type="Proteomes" id="UP000561045">
    <property type="component" value="Unassembled WGS sequence"/>
</dbReference>
<dbReference type="GO" id="GO:0009269">
    <property type="term" value="P:response to desiccation"/>
    <property type="evidence" value="ECO:0007669"/>
    <property type="project" value="InterPro"/>
</dbReference>
<dbReference type="Gene3D" id="2.60.40.1820">
    <property type="match status" value="1"/>
</dbReference>
<dbReference type="SMART" id="SM00769">
    <property type="entry name" value="WHy"/>
    <property type="match status" value="1"/>
</dbReference>
<keyword evidence="3" id="KW-1185">Reference proteome</keyword>
<organism evidence="2 3">
    <name type="scientific">Niveibacterium umoris</name>
    <dbReference type="NCBI Taxonomy" id="1193620"/>
    <lineage>
        <taxon>Bacteria</taxon>
        <taxon>Pseudomonadati</taxon>
        <taxon>Pseudomonadota</taxon>
        <taxon>Betaproteobacteria</taxon>
        <taxon>Rhodocyclales</taxon>
        <taxon>Rhodocyclaceae</taxon>
        <taxon>Niveibacterium</taxon>
    </lineage>
</organism>
<dbReference type="AlphaFoldDB" id="A0A840BV89"/>
<evidence type="ECO:0000313" key="3">
    <source>
        <dbReference type="Proteomes" id="UP000561045"/>
    </source>
</evidence>
<dbReference type="EMBL" id="JACIET010000003">
    <property type="protein sequence ID" value="MBB4014726.1"/>
    <property type="molecule type" value="Genomic_DNA"/>
</dbReference>
<dbReference type="InterPro" id="IPR013990">
    <property type="entry name" value="WHy-dom"/>
</dbReference>
<dbReference type="SUPFAM" id="SSF117070">
    <property type="entry name" value="LEA14-like"/>
    <property type="match status" value="1"/>
</dbReference>
<evidence type="ECO:0000313" key="2">
    <source>
        <dbReference type="EMBL" id="MBB4014726.1"/>
    </source>
</evidence>
<dbReference type="RefSeq" id="WP_183637815.1">
    <property type="nucleotide sequence ID" value="NZ_BAABLE010000008.1"/>
</dbReference>
<proteinExistence type="predicted"/>
<dbReference type="InterPro" id="IPR004864">
    <property type="entry name" value="LEA_2"/>
</dbReference>
<evidence type="ECO:0000259" key="1">
    <source>
        <dbReference type="SMART" id="SM00769"/>
    </source>
</evidence>
<accession>A0A840BV89</accession>
<gene>
    <name evidence="2" type="ORF">GGR36_004082</name>
</gene>
<feature type="domain" description="Water stress and hypersensitive response" evidence="1">
    <location>
        <begin position="31"/>
        <end position="150"/>
    </location>
</feature>
<dbReference type="PROSITE" id="PS51257">
    <property type="entry name" value="PROKAR_LIPOPROTEIN"/>
    <property type="match status" value="1"/>
</dbReference>
<comment type="caution">
    <text evidence="2">The sequence shown here is derived from an EMBL/GenBank/DDBJ whole genome shotgun (WGS) entry which is preliminary data.</text>
</comment>